<evidence type="ECO:0000313" key="1">
    <source>
        <dbReference type="EMBL" id="KKQ98823.1"/>
    </source>
</evidence>
<dbReference type="AlphaFoldDB" id="A0A0G0M3S7"/>
<sequence>DTWFKVKLTRTSAGSWSLYFNDILVGDLGVGTNPVTENTYTTAQYLVFECLTAANIEIALADVGGNYSFNKTYFA</sequence>
<dbReference type="STRING" id="1618574.UT24_C0034G0001"/>
<comment type="caution">
    <text evidence="1">The sequence shown here is derived from an EMBL/GenBank/DDBJ whole genome shotgun (WGS) entry which is preliminary data.</text>
</comment>
<dbReference type="Proteomes" id="UP000033881">
    <property type="component" value="Unassembled WGS sequence"/>
</dbReference>
<protein>
    <submittedName>
        <fullName evidence="1">Uncharacterized protein</fullName>
    </submittedName>
</protein>
<accession>A0A0G0M3S7</accession>
<organism evidence="1 2">
    <name type="scientific">Candidatus Woesebacteria bacterium GW2011_GWB1_39_12</name>
    <dbReference type="NCBI Taxonomy" id="1618574"/>
    <lineage>
        <taxon>Bacteria</taxon>
        <taxon>Candidatus Woeseibacteriota</taxon>
    </lineage>
</organism>
<gene>
    <name evidence="1" type="ORF">UT24_C0034G0001</name>
</gene>
<proteinExistence type="predicted"/>
<reference evidence="1 2" key="1">
    <citation type="journal article" date="2015" name="Nature">
        <title>rRNA introns, odd ribosomes, and small enigmatic genomes across a large radiation of phyla.</title>
        <authorList>
            <person name="Brown C.T."/>
            <person name="Hug L.A."/>
            <person name="Thomas B.C."/>
            <person name="Sharon I."/>
            <person name="Castelle C.J."/>
            <person name="Singh A."/>
            <person name="Wilkins M.J."/>
            <person name="Williams K.H."/>
            <person name="Banfield J.F."/>
        </authorList>
    </citation>
    <scope>NUCLEOTIDE SEQUENCE [LARGE SCALE GENOMIC DNA]</scope>
</reference>
<name>A0A0G0M3S7_9BACT</name>
<feature type="non-terminal residue" evidence="1">
    <location>
        <position position="1"/>
    </location>
</feature>
<dbReference type="EMBL" id="LBWB01000034">
    <property type="protein sequence ID" value="KKQ98823.1"/>
    <property type="molecule type" value="Genomic_DNA"/>
</dbReference>
<evidence type="ECO:0000313" key="2">
    <source>
        <dbReference type="Proteomes" id="UP000033881"/>
    </source>
</evidence>